<dbReference type="AlphaFoldDB" id="A0A2A2F6N4"/>
<accession>A0A2A2F6N4</accession>
<feature type="region of interest" description="Disordered" evidence="1">
    <location>
        <begin position="326"/>
        <end position="349"/>
    </location>
</feature>
<name>A0A2A2F6N4_9GAMM</name>
<reference evidence="2 3" key="1">
    <citation type="submission" date="2017-08" db="EMBL/GenBank/DDBJ databases">
        <title>Halovibrio sewagensis sp. nov., isolated from wastewater of high salinity.</title>
        <authorList>
            <person name="Dong X."/>
            <person name="Zhang G."/>
        </authorList>
    </citation>
    <scope>NUCLEOTIDE SEQUENCE [LARGE SCALE GENOMIC DNA]</scope>
    <source>
        <strain evidence="2 3">YL5-2</strain>
    </source>
</reference>
<dbReference type="Proteomes" id="UP000218896">
    <property type="component" value="Unassembled WGS sequence"/>
</dbReference>
<comment type="caution">
    <text evidence="2">The sequence shown here is derived from an EMBL/GenBank/DDBJ whole genome shotgun (WGS) entry which is preliminary data.</text>
</comment>
<dbReference type="InterPro" id="IPR018759">
    <property type="entry name" value="BBP2_2"/>
</dbReference>
<organism evidence="2 3">
    <name type="scientific">Halovibrio salipaludis</name>
    <dbReference type="NCBI Taxonomy" id="2032626"/>
    <lineage>
        <taxon>Bacteria</taxon>
        <taxon>Pseudomonadati</taxon>
        <taxon>Pseudomonadota</taxon>
        <taxon>Gammaproteobacteria</taxon>
        <taxon>Oceanospirillales</taxon>
        <taxon>Halomonadaceae</taxon>
        <taxon>Halovibrio</taxon>
    </lineage>
</organism>
<protein>
    <recommendedName>
        <fullName evidence="4">Outer membrane beta-barrel protein</fullName>
    </recommendedName>
</protein>
<dbReference type="EMBL" id="NSKD01000002">
    <property type="protein sequence ID" value="PAU81221.1"/>
    <property type="molecule type" value="Genomic_DNA"/>
</dbReference>
<dbReference type="Pfam" id="PF10082">
    <property type="entry name" value="BBP2_2"/>
    <property type="match status" value="1"/>
</dbReference>
<evidence type="ECO:0000313" key="3">
    <source>
        <dbReference type="Proteomes" id="UP000218896"/>
    </source>
</evidence>
<evidence type="ECO:0008006" key="4">
    <source>
        <dbReference type="Google" id="ProtNLM"/>
    </source>
</evidence>
<proteinExistence type="predicted"/>
<evidence type="ECO:0000313" key="2">
    <source>
        <dbReference type="EMBL" id="PAU81221.1"/>
    </source>
</evidence>
<evidence type="ECO:0000256" key="1">
    <source>
        <dbReference type="SAM" id="MobiDB-lite"/>
    </source>
</evidence>
<keyword evidence="3" id="KW-1185">Reference proteome</keyword>
<gene>
    <name evidence="2" type="ORF">CK501_06585</name>
</gene>
<sequence>MPDRTLNGPGSRRNGTIRTLFGAVLTLWPMAVAWADPATVDVFANTRYSDNIDKRASGSEEEDFEHRVGIGINKQTGPGTCEAAIGGDMAFVTYQRGTNSDEVSADLDASGNCQPNRNVRWSARGSIRDVRTTTQAPDSPNNRERRNFLATGPSFIAYPSRRDTLTLDMEYQMTRFQESTEDDSDRVVTTGRWQHLFTRNLNGGLAASQSNIDYRQTEEELVRRSANGFFNWQRGNGSWSGELGYSWLESEQGPLVNDTEGATGQLAYRHQWGQGTSAFAEFRRSITDVSSEVDLRIPGLDFNLTQTSAVVVTAFTVGAGQQWTERTRSDLSVSATESDYEASGTTEERLSSELSVSHRLMQNLTGQGSAGFARETFGQNSEDERDTVRAQLGLDYQRTRDLTLSASIGHETQSAELPGAREYDENWIQFGVRYNLR</sequence>